<comment type="caution">
    <text evidence="2">The sequence shown here is derived from an EMBL/GenBank/DDBJ whole genome shotgun (WGS) entry which is preliminary data.</text>
</comment>
<evidence type="ECO:0000313" key="3">
    <source>
        <dbReference type="Proteomes" id="UP001165090"/>
    </source>
</evidence>
<accession>A0ABQ5S7X6</accession>
<feature type="transmembrane region" description="Helical" evidence="1">
    <location>
        <begin position="12"/>
        <end position="31"/>
    </location>
</feature>
<feature type="non-terminal residue" evidence="2">
    <location>
        <position position="1"/>
    </location>
</feature>
<evidence type="ECO:0000313" key="2">
    <source>
        <dbReference type="EMBL" id="GLI65533.1"/>
    </source>
</evidence>
<organism evidence="2 3">
    <name type="scientific">Volvox africanus</name>
    <dbReference type="NCBI Taxonomy" id="51714"/>
    <lineage>
        <taxon>Eukaryota</taxon>
        <taxon>Viridiplantae</taxon>
        <taxon>Chlorophyta</taxon>
        <taxon>core chlorophytes</taxon>
        <taxon>Chlorophyceae</taxon>
        <taxon>CS clade</taxon>
        <taxon>Chlamydomonadales</taxon>
        <taxon>Volvocaceae</taxon>
        <taxon>Volvox</taxon>
    </lineage>
</organism>
<dbReference type="Proteomes" id="UP001165090">
    <property type="component" value="Unassembled WGS sequence"/>
</dbReference>
<name>A0ABQ5S7X6_9CHLO</name>
<evidence type="ECO:0008006" key="4">
    <source>
        <dbReference type="Google" id="ProtNLM"/>
    </source>
</evidence>
<protein>
    <recommendedName>
        <fullName evidence="4">Bifunctional inhibitor/plant lipid transfer protein/seed storage helical domain-containing protein</fullName>
    </recommendedName>
</protein>
<keyword evidence="1" id="KW-0472">Membrane</keyword>
<reference evidence="2 3" key="1">
    <citation type="journal article" date="2023" name="IScience">
        <title>Expanded male sex-determining region conserved during the evolution of homothallism in the green alga Volvox.</title>
        <authorList>
            <person name="Yamamoto K."/>
            <person name="Matsuzaki R."/>
            <person name="Mahakham W."/>
            <person name="Heman W."/>
            <person name="Sekimoto H."/>
            <person name="Kawachi M."/>
            <person name="Minakuchi Y."/>
            <person name="Toyoda A."/>
            <person name="Nozaki H."/>
        </authorList>
    </citation>
    <scope>NUCLEOTIDE SEQUENCE [LARGE SCALE GENOMIC DNA]</scope>
    <source>
        <strain evidence="2 3">NIES-4468</strain>
    </source>
</reference>
<keyword evidence="1" id="KW-0812">Transmembrane</keyword>
<keyword evidence="1" id="KW-1133">Transmembrane helix</keyword>
<proteinExistence type="predicted"/>
<sequence length="113" mass="12031">YKLRRKPSGHPAAVCAMIALAMIGVLVLSVLRVRAMDEMKCASALRVQSDPVAAAFKTCAGANPIPTSCCIKMAPFVQYGECLQVPKYRAMADSFLAPNVTVARALKDCLGSN</sequence>
<evidence type="ECO:0000256" key="1">
    <source>
        <dbReference type="SAM" id="Phobius"/>
    </source>
</evidence>
<keyword evidence="3" id="KW-1185">Reference proteome</keyword>
<dbReference type="EMBL" id="BSDZ01000024">
    <property type="protein sequence ID" value="GLI65533.1"/>
    <property type="molecule type" value="Genomic_DNA"/>
</dbReference>
<gene>
    <name evidence="2" type="ORF">VaNZ11_009090</name>
</gene>